<dbReference type="InterPro" id="IPR051815">
    <property type="entry name" value="Molybdate_resp_trans_reg"/>
</dbReference>
<organism evidence="7 8">
    <name type="scientific">Rhodovulum marinum</name>
    <dbReference type="NCBI Taxonomy" id="320662"/>
    <lineage>
        <taxon>Bacteria</taxon>
        <taxon>Pseudomonadati</taxon>
        <taxon>Pseudomonadota</taxon>
        <taxon>Alphaproteobacteria</taxon>
        <taxon>Rhodobacterales</taxon>
        <taxon>Paracoccaceae</taxon>
        <taxon>Rhodovulum</taxon>
    </lineage>
</organism>
<dbReference type="InterPro" id="IPR036388">
    <property type="entry name" value="WH-like_DNA-bd_sf"/>
</dbReference>
<dbReference type="InterPro" id="IPR008995">
    <property type="entry name" value="Mo/tungstate-bd_C_term_dom"/>
</dbReference>
<proteinExistence type="inferred from homology"/>
<dbReference type="GO" id="GO:0030151">
    <property type="term" value="F:molybdenum ion binding"/>
    <property type="evidence" value="ECO:0007669"/>
    <property type="project" value="UniProtKB-UniRule"/>
</dbReference>
<dbReference type="Gene3D" id="2.40.50.100">
    <property type="match status" value="2"/>
</dbReference>
<feature type="domain" description="Mop" evidence="6">
    <location>
        <begin position="127"/>
        <end position="193"/>
    </location>
</feature>
<comment type="caution">
    <text evidence="7">The sequence shown here is derived from an EMBL/GenBank/DDBJ whole genome shotgun (WGS) entry which is preliminary data.</text>
</comment>
<protein>
    <submittedName>
        <fullName evidence="7">Molybdate transport system regulatory protein</fullName>
    </submittedName>
</protein>
<keyword evidence="8" id="KW-1185">Reference proteome</keyword>
<keyword evidence="3 5" id="KW-0500">Molybdenum</keyword>
<evidence type="ECO:0000256" key="4">
    <source>
        <dbReference type="ARBA" id="ARBA00022737"/>
    </source>
</evidence>
<dbReference type="PANTHER" id="PTHR30432">
    <property type="entry name" value="TRANSCRIPTIONAL REGULATOR MODE"/>
    <property type="match status" value="1"/>
</dbReference>
<dbReference type="InterPro" id="IPR016462">
    <property type="entry name" value="ModE"/>
</dbReference>
<dbReference type="EMBL" id="SLXP01000002">
    <property type="protein sequence ID" value="TCP43330.1"/>
    <property type="molecule type" value="Genomic_DNA"/>
</dbReference>
<evidence type="ECO:0000313" key="7">
    <source>
        <dbReference type="EMBL" id="TCP43330.1"/>
    </source>
</evidence>
<evidence type="ECO:0000256" key="5">
    <source>
        <dbReference type="PIRNR" id="PIRNR005763"/>
    </source>
</evidence>
<accession>A0A4R2Q419</accession>
<dbReference type="PROSITE" id="PS51866">
    <property type="entry name" value="MOP"/>
    <property type="match status" value="2"/>
</dbReference>
<sequence>MPDPTLQASLTLAREGRPRIGGARIRLLEAIAAEGSIAGAARAAGLSYKGAWDAVTAMNNLFARPLVDAAPGGRAGGGAQLTPAGRAVLDRFSRIEAGLARALSALDADIAEPGQTVSDLIWSLAMQTSTRNTFRCTVETVTQGTVSAEIGLAFGDGQRLTAVITERSAAEMGLAPGREVFALVKASFVILAAGDAPLSVSACNSLPGTVVAREDGPVNSEIVLDLGAGKSLTAVVTQASAQALGLTPGSRATALVKASHVILALP</sequence>
<dbReference type="GO" id="GO:0015689">
    <property type="term" value="P:molybdate ion transport"/>
    <property type="evidence" value="ECO:0007669"/>
    <property type="project" value="UniProtKB-UniRule"/>
</dbReference>
<dbReference type="AlphaFoldDB" id="A0A4R2Q419"/>
<dbReference type="InterPro" id="IPR003725">
    <property type="entry name" value="ModE-bd_N"/>
</dbReference>
<dbReference type="InterPro" id="IPR004606">
    <property type="entry name" value="Mop_domain"/>
</dbReference>
<dbReference type="OrthoDB" id="9800709at2"/>
<dbReference type="Proteomes" id="UP000294835">
    <property type="component" value="Unassembled WGS sequence"/>
</dbReference>
<dbReference type="InterPro" id="IPR000847">
    <property type="entry name" value="LysR_HTH_N"/>
</dbReference>
<dbReference type="SUPFAM" id="SSF46785">
    <property type="entry name" value="Winged helix' DNA-binding domain"/>
    <property type="match status" value="1"/>
</dbReference>
<dbReference type="InterPro" id="IPR036390">
    <property type="entry name" value="WH_DNA-bd_sf"/>
</dbReference>
<dbReference type="SUPFAM" id="SSF50331">
    <property type="entry name" value="MOP-like"/>
    <property type="match status" value="2"/>
</dbReference>
<evidence type="ECO:0000313" key="8">
    <source>
        <dbReference type="Proteomes" id="UP000294835"/>
    </source>
</evidence>
<dbReference type="PIRSF" id="PIRSF005763">
    <property type="entry name" value="Txn_reg_ModE"/>
    <property type="match status" value="1"/>
</dbReference>
<evidence type="ECO:0000256" key="2">
    <source>
        <dbReference type="ARBA" id="ARBA00022448"/>
    </source>
</evidence>
<name>A0A4R2Q419_9RHOB</name>
<gene>
    <name evidence="7" type="ORF">EV662_102528</name>
</gene>
<feature type="domain" description="Mop" evidence="6">
    <location>
        <begin position="199"/>
        <end position="265"/>
    </location>
</feature>
<dbReference type="GO" id="GO:0003700">
    <property type="term" value="F:DNA-binding transcription factor activity"/>
    <property type="evidence" value="ECO:0007669"/>
    <property type="project" value="InterPro"/>
</dbReference>
<dbReference type="NCBIfam" id="TIGR00638">
    <property type="entry name" value="Mop"/>
    <property type="match status" value="2"/>
</dbReference>
<keyword evidence="2 5" id="KW-0813">Transport</keyword>
<evidence type="ECO:0000256" key="1">
    <source>
        <dbReference type="ARBA" id="ARBA00008110"/>
    </source>
</evidence>
<dbReference type="RefSeq" id="WP_132461163.1">
    <property type="nucleotide sequence ID" value="NZ_SLXP01000002.1"/>
</dbReference>
<evidence type="ECO:0000256" key="3">
    <source>
        <dbReference type="ARBA" id="ARBA00022505"/>
    </source>
</evidence>
<comment type="similarity">
    <text evidence="1 5">Belongs to the ModE family.</text>
</comment>
<evidence type="ECO:0000259" key="6">
    <source>
        <dbReference type="PROSITE" id="PS51866"/>
    </source>
</evidence>
<dbReference type="Pfam" id="PF00126">
    <property type="entry name" value="HTH_1"/>
    <property type="match status" value="1"/>
</dbReference>
<dbReference type="Pfam" id="PF03459">
    <property type="entry name" value="TOBE"/>
    <property type="match status" value="2"/>
</dbReference>
<dbReference type="InterPro" id="IPR005116">
    <property type="entry name" value="Transp-assoc_OB_typ1"/>
</dbReference>
<reference evidence="7 8" key="1">
    <citation type="submission" date="2019-03" db="EMBL/GenBank/DDBJ databases">
        <title>Genomic Encyclopedia of Type Strains, Phase IV (KMG-IV): sequencing the most valuable type-strain genomes for metagenomic binning, comparative biology and taxonomic classification.</title>
        <authorList>
            <person name="Goeker M."/>
        </authorList>
    </citation>
    <scope>NUCLEOTIDE SEQUENCE [LARGE SCALE GENOMIC DNA]</scope>
    <source>
        <strain evidence="7 8">DSM 18063</strain>
    </source>
</reference>
<keyword evidence="4" id="KW-0677">Repeat</keyword>
<dbReference type="Gene3D" id="1.10.10.10">
    <property type="entry name" value="Winged helix-like DNA-binding domain superfamily/Winged helix DNA-binding domain"/>
    <property type="match status" value="1"/>
</dbReference>
<dbReference type="PANTHER" id="PTHR30432:SF1">
    <property type="entry name" value="DNA-BINDING TRANSCRIPTIONAL DUAL REGULATOR MODE"/>
    <property type="match status" value="1"/>
</dbReference>
<dbReference type="NCBIfam" id="TIGR00637">
    <property type="entry name" value="ModE_repress"/>
    <property type="match status" value="1"/>
</dbReference>